<protein>
    <submittedName>
        <fullName evidence="11">DEAD/DEAH box helicase domain protein</fullName>
    </submittedName>
</protein>
<dbReference type="InterPro" id="IPR011545">
    <property type="entry name" value="DEAD/DEAH_box_helicase_dom"/>
</dbReference>
<feature type="domain" description="Helicase ATP-binding" evidence="8">
    <location>
        <begin position="32"/>
        <end position="203"/>
    </location>
</feature>
<dbReference type="EMBL" id="CP000527">
    <property type="protein sequence ID" value="ABM28210.1"/>
    <property type="molecule type" value="Genomic_DNA"/>
</dbReference>
<dbReference type="RefSeq" id="WP_011792124.1">
    <property type="nucleotide sequence ID" value="NC_008751.1"/>
</dbReference>
<dbReference type="SMART" id="SM00490">
    <property type="entry name" value="HELICc"/>
    <property type="match status" value="1"/>
</dbReference>
<evidence type="ECO:0000256" key="5">
    <source>
        <dbReference type="ARBA" id="ARBA00038437"/>
    </source>
</evidence>
<dbReference type="Gene3D" id="3.40.50.300">
    <property type="entry name" value="P-loop containing nucleotide triphosphate hydrolases"/>
    <property type="match status" value="2"/>
</dbReference>
<comment type="similarity">
    <text evidence="5">Belongs to the DEAD box helicase family.</text>
</comment>
<dbReference type="CDD" id="cd00268">
    <property type="entry name" value="DEADc"/>
    <property type="match status" value="1"/>
</dbReference>
<dbReference type="InterPro" id="IPR027417">
    <property type="entry name" value="P-loop_NTPase"/>
</dbReference>
<dbReference type="PROSITE" id="PS51194">
    <property type="entry name" value="HELICASE_CTER"/>
    <property type="match status" value="1"/>
</dbReference>
<feature type="domain" description="DEAD-box RNA helicase Q" evidence="10">
    <location>
        <begin position="1"/>
        <end position="29"/>
    </location>
</feature>
<dbReference type="GO" id="GO:0005829">
    <property type="term" value="C:cytosol"/>
    <property type="evidence" value="ECO:0007669"/>
    <property type="project" value="TreeGrafter"/>
</dbReference>
<dbReference type="InterPro" id="IPR001650">
    <property type="entry name" value="Helicase_C-like"/>
</dbReference>
<keyword evidence="4" id="KW-0067">ATP-binding</keyword>
<evidence type="ECO:0000259" key="8">
    <source>
        <dbReference type="PROSITE" id="PS51192"/>
    </source>
</evidence>
<name>A0A0H3A833_NITV4</name>
<evidence type="ECO:0000256" key="3">
    <source>
        <dbReference type="ARBA" id="ARBA00022806"/>
    </source>
</evidence>
<dbReference type="GO" id="GO:0005524">
    <property type="term" value="F:ATP binding"/>
    <property type="evidence" value="ECO:0007669"/>
    <property type="project" value="UniProtKB-KW"/>
</dbReference>
<keyword evidence="1" id="KW-0547">Nucleotide-binding</keyword>
<dbReference type="Pfam" id="PF00271">
    <property type="entry name" value="Helicase_C"/>
    <property type="match status" value="1"/>
</dbReference>
<dbReference type="SUPFAM" id="SSF52540">
    <property type="entry name" value="P-loop containing nucleoside triphosphate hydrolases"/>
    <property type="match status" value="1"/>
</dbReference>
<dbReference type="InterPro" id="IPR014001">
    <property type="entry name" value="Helicase_ATP-bd"/>
</dbReference>
<feature type="short sequence motif" description="Q motif" evidence="6">
    <location>
        <begin position="1"/>
        <end position="29"/>
    </location>
</feature>
<dbReference type="GO" id="GO:0003724">
    <property type="term" value="F:RNA helicase activity"/>
    <property type="evidence" value="ECO:0007669"/>
    <property type="project" value="InterPro"/>
</dbReference>
<dbReference type="PROSITE" id="PS51192">
    <property type="entry name" value="HELICASE_ATP_BIND_1"/>
    <property type="match status" value="1"/>
</dbReference>
<dbReference type="InterPro" id="IPR044742">
    <property type="entry name" value="DEAD/DEAH_RhlB"/>
</dbReference>
<sequence>MTFADLSLSPRLLAALDGMGYRQPTPVQRGAIPPALAGEDVLALAATGTGKTAAFVLPMLQRLMDGPRGAVRALVVAPTRELAEQTHDHVRRLGSMSRLRSTTIYGGVGVVAQALRLRAGVEVVVGCPGRLLDHIRRGNLDLSSLEVLVLDEGDSLFDLGFLADVRMLLGMVPTTCQRMLFSATMPDAVRVLAAEALRQPVTVQVDAVQPASTVHHALYPVPAHLRTPLLKTFLRSGPEGSVVVFVRTRHGARRLWQQLDNVGFSVTCLQGKLSQRRRLAALEGFRDGRYDVLVATDVAARGLDISQVTHVVNYDVPSTADAYIHRVGRTGRAARNGTAMTFVTPADEAQVRNIERALGTVIPRERLADFDYGAPVRGPEGARPAMPPRQPRLPAGKRPAAPQEAQEQPRRGRPRPPRHAVPPAAHPPTIPSRLPRQTPAGAEQVDLVRSSRMRGQGGDSDE</sequence>
<proteinExistence type="inferred from homology"/>
<organism evidence="11 12">
    <name type="scientific">Nitratidesulfovibrio vulgaris (strain DP4)</name>
    <name type="common">Desulfovibrio vulgaris</name>
    <dbReference type="NCBI Taxonomy" id="391774"/>
    <lineage>
        <taxon>Bacteria</taxon>
        <taxon>Pseudomonadati</taxon>
        <taxon>Thermodesulfobacteriota</taxon>
        <taxon>Desulfovibrionia</taxon>
        <taxon>Desulfovibrionales</taxon>
        <taxon>Desulfovibrionaceae</taxon>
        <taxon>Nitratidesulfovibrio</taxon>
    </lineage>
</organism>
<keyword evidence="3 11" id="KW-0347">Helicase</keyword>
<evidence type="ECO:0000259" key="10">
    <source>
        <dbReference type="PROSITE" id="PS51195"/>
    </source>
</evidence>
<evidence type="ECO:0000256" key="4">
    <source>
        <dbReference type="ARBA" id="ARBA00022840"/>
    </source>
</evidence>
<evidence type="ECO:0000313" key="12">
    <source>
        <dbReference type="Proteomes" id="UP000009173"/>
    </source>
</evidence>
<dbReference type="SMART" id="SM00487">
    <property type="entry name" value="DEXDc"/>
    <property type="match status" value="1"/>
</dbReference>
<evidence type="ECO:0000313" key="11">
    <source>
        <dbReference type="EMBL" id="ABM28210.1"/>
    </source>
</evidence>
<evidence type="ECO:0000259" key="9">
    <source>
        <dbReference type="PROSITE" id="PS51194"/>
    </source>
</evidence>
<dbReference type="GO" id="GO:0016787">
    <property type="term" value="F:hydrolase activity"/>
    <property type="evidence" value="ECO:0007669"/>
    <property type="project" value="UniProtKB-KW"/>
</dbReference>
<evidence type="ECO:0000256" key="7">
    <source>
        <dbReference type="SAM" id="MobiDB-lite"/>
    </source>
</evidence>
<accession>A0A0H3A833</accession>
<feature type="region of interest" description="Disordered" evidence="7">
    <location>
        <begin position="371"/>
        <end position="462"/>
    </location>
</feature>
<dbReference type="PROSITE" id="PS51195">
    <property type="entry name" value="Q_MOTIF"/>
    <property type="match status" value="1"/>
</dbReference>
<dbReference type="KEGG" id="dvl:Dvul_1190"/>
<dbReference type="PANTHER" id="PTHR47959:SF13">
    <property type="entry name" value="ATP-DEPENDENT RNA HELICASE RHLE"/>
    <property type="match status" value="1"/>
</dbReference>
<dbReference type="Pfam" id="PF00270">
    <property type="entry name" value="DEAD"/>
    <property type="match status" value="1"/>
</dbReference>
<dbReference type="AlphaFoldDB" id="A0A0H3A833"/>
<dbReference type="InterPro" id="IPR014014">
    <property type="entry name" value="RNA_helicase_DEAD_Q_motif"/>
</dbReference>
<evidence type="ECO:0000256" key="2">
    <source>
        <dbReference type="ARBA" id="ARBA00022801"/>
    </source>
</evidence>
<keyword evidence="2" id="KW-0378">Hydrolase</keyword>
<dbReference type="Proteomes" id="UP000009173">
    <property type="component" value="Chromosome"/>
</dbReference>
<dbReference type="InterPro" id="IPR050079">
    <property type="entry name" value="DEAD_box_RNA_helicase"/>
</dbReference>
<dbReference type="CDD" id="cd18787">
    <property type="entry name" value="SF2_C_DEAD"/>
    <property type="match status" value="1"/>
</dbReference>
<dbReference type="HOGENOM" id="CLU_003041_28_3_7"/>
<gene>
    <name evidence="11" type="ordered locus">Dvul_1190</name>
</gene>
<reference evidence="12" key="1">
    <citation type="journal article" date="2009" name="Environ. Microbiol.">
        <title>Contribution of mobile genetic elements to Desulfovibrio vulgaris genome plasticity.</title>
        <authorList>
            <person name="Walker C.B."/>
            <person name="Stolyar S."/>
            <person name="Chivian D."/>
            <person name="Pinel N."/>
            <person name="Gabster J.A."/>
            <person name="Dehal P.S."/>
            <person name="He Z."/>
            <person name="Yang Z.K."/>
            <person name="Yen H.C."/>
            <person name="Zhou J."/>
            <person name="Wall J.D."/>
            <person name="Hazen T.C."/>
            <person name="Arkin A.P."/>
            <person name="Stahl D.A."/>
        </authorList>
    </citation>
    <scope>NUCLEOTIDE SEQUENCE [LARGE SCALE GENOMIC DNA]</scope>
    <source>
        <strain evidence="12">DP4</strain>
    </source>
</reference>
<evidence type="ECO:0000256" key="6">
    <source>
        <dbReference type="PROSITE-ProRule" id="PRU00552"/>
    </source>
</evidence>
<dbReference type="PANTHER" id="PTHR47959">
    <property type="entry name" value="ATP-DEPENDENT RNA HELICASE RHLE-RELATED"/>
    <property type="match status" value="1"/>
</dbReference>
<feature type="domain" description="Helicase C-terminal" evidence="9">
    <location>
        <begin position="229"/>
        <end position="373"/>
    </location>
</feature>
<evidence type="ECO:0000256" key="1">
    <source>
        <dbReference type="ARBA" id="ARBA00022741"/>
    </source>
</evidence>
<dbReference type="GO" id="GO:0003676">
    <property type="term" value="F:nucleic acid binding"/>
    <property type="evidence" value="ECO:0007669"/>
    <property type="project" value="InterPro"/>
</dbReference>